<proteinExistence type="predicted"/>
<dbReference type="InterPro" id="IPR000845">
    <property type="entry name" value="Nucleoside_phosphorylase_d"/>
</dbReference>
<evidence type="ECO:0000313" key="4">
    <source>
        <dbReference type="Proteomes" id="UP000249363"/>
    </source>
</evidence>
<dbReference type="SUPFAM" id="SSF53167">
    <property type="entry name" value="Purine and uridine phosphorylases"/>
    <property type="match status" value="1"/>
</dbReference>
<accession>A0A364L3E8</accession>
<dbReference type="AlphaFoldDB" id="A0A364L3E8"/>
<dbReference type="GO" id="GO:0003824">
    <property type="term" value="F:catalytic activity"/>
    <property type="evidence" value="ECO:0007669"/>
    <property type="project" value="InterPro"/>
</dbReference>
<dbReference type="Proteomes" id="UP000249363">
    <property type="component" value="Unassembled WGS sequence"/>
</dbReference>
<dbReference type="Pfam" id="PF00931">
    <property type="entry name" value="NB-ARC"/>
    <property type="match status" value="1"/>
</dbReference>
<dbReference type="Pfam" id="PF13374">
    <property type="entry name" value="TPR_10"/>
    <property type="match status" value="3"/>
</dbReference>
<dbReference type="OrthoDB" id="4218961at2759"/>
<dbReference type="InterPro" id="IPR035994">
    <property type="entry name" value="Nucleoside_phosphorylase_sf"/>
</dbReference>
<dbReference type="GeneID" id="63795565"/>
<dbReference type="InterPro" id="IPR002182">
    <property type="entry name" value="NB-ARC"/>
</dbReference>
<dbReference type="GO" id="GO:0009116">
    <property type="term" value="P:nucleoside metabolic process"/>
    <property type="evidence" value="ECO:0007669"/>
    <property type="project" value="InterPro"/>
</dbReference>
<dbReference type="Gene3D" id="1.25.40.10">
    <property type="entry name" value="Tetratricopeptide repeat domain"/>
    <property type="match status" value="3"/>
</dbReference>
<gene>
    <name evidence="3" type="ORF">BHQ10_006349</name>
</gene>
<dbReference type="InterPro" id="IPR011990">
    <property type="entry name" value="TPR-like_helical_dom_sf"/>
</dbReference>
<dbReference type="Pfam" id="PF13424">
    <property type="entry name" value="TPR_12"/>
    <property type="match status" value="3"/>
</dbReference>
<protein>
    <recommendedName>
        <fullName evidence="5">AAA+ ATPase domain-containing protein</fullName>
    </recommendedName>
</protein>
<dbReference type="InterPro" id="IPR053137">
    <property type="entry name" value="NLR-like"/>
</dbReference>
<organism evidence="3 4">
    <name type="scientific">Talaromyces amestolkiae</name>
    <dbReference type="NCBI Taxonomy" id="1196081"/>
    <lineage>
        <taxon>Eukaryota</taxon>
        <taxon>Fungi</taxon>
        <taxon>Dikarya</taxon>
        <taxon>Ascomycota</taxon>
        <taxon>Pezizomycotina</taxon>
        <taxon>Eurotiomycetes</taxon>
        <taxon>Eurotiomycetidae</taxon>
        <taxon>Eurotiales</taxon>
        <taxon>Trichocomaceae</taxon>
        <taxon>Talaromyces</taxon>
        <taxon>Talaromyces sect. Talaromyces</taxon>
    </lineage>
</organism>
<dbReference type="PANTHER" id="PTHR46082">
    <property type="entry name" value="ATP/GTP-BINDING PROTEIN-RELATED"/>
    <property type="match status" value="1"/>
</dbReference>
<dbReference type="GO" id="GO:0043531">
    <property type="term" value="F:ADP binding"/>
    <property type="evidence" value="ECO:0007669"/>
    <property type="project" value="InterPro"/>
</dbReference>
<dbReference type="Gene3D" id="3.40.50.1580">
    <property type="entry name" value="Nucleoside phosphorylase domain"/>
    <property type="match status" value="1"/>
</dbReference>
<evidence type="ECO:0008006" key="5">
    <source>
        <dbReference type="Google" id="ProtNLM"/>
    </source>
</evidence>
<dbReference type="RefSeq" id="XP_040734853.1">
    <property type="nucleotide sequence ID" value="XM_040878925.1"/>
</dbReference>
<feature type="domain" description="NB-ARC" evidence="1">
    <location>
        <begin position="360"/>
        <end position="532"/>
    </location>
</feature>
<reference evidence="3 4" key="1">
    <citation type="journal article" date="2017" name="Biotechnol. Biofuels">
        <title>Differential beta-glucosidase expression as a function of carbon source availability in Talaromyces amestolkiae: a genomic and proteomic approach.</title>
        <authorList>
            <person name="de Eugenio L.I."/>
            <person name="Mendez-Liter J.A."/>
            <person name="Nieto-Dominguez M."/>
            <person name="Alonso L."/>
            <person name="Gil-Munoz J."/>
            <person name="Barriuso J."/>
            <person name="Prieto A."/>
            <person name="Martinez M.J."/>
        </authorList>
    </citation>
    <scope>NUCLEOTIDE SEQUENCE [LARGE SCALE GENOMIC DNA]</scope>
    <source>
        <strain evidence="3 4">CIB</strain>
    </source>
</reference>
<dbReference type="SUPFAM" id="SSF48452">
    <property type="entry name" value="TPR-like"/>
    <property type="match status" value="3"/>
</dbReference>
<sequence>MRPTSRDDFTIAIICALTLEADAVEELFDETYDRLGLIYEKQPGDDNAYINGRIGKHNVVLCYMPGMGKGSAASVAPSLKISYTRIQVALIVGICGGAPYSASEEEIFLGDVIMSDSVIEYDFGRQYPGGFQRKTDVRDTLGRPNRKIRALFAGLKASRARREFQDQMLRYLHTMQQSEAKWCRPAVIDDILFEASYQHKHYGPGSSSRCLCFDDTSPDGICEEALEAICNSVGCNEKQIRRRRHNTDIMKAAIHIGTIASADTVMKSGERRDHLVKTERVIGFEMEGAGVWDNVPCIIIKGVCDYADSHKNKAWQAYAAATGASAAKAFLEYWRPVARKERQCHWMIPFQKNLRFVGREKEIAKLDGLISPHNGPSKIAICGLGGIGKTQIALELAYRIRERDSSWSIFWIPCTSQESVEQAYMSIAQTAGIQKVKPVEAKERVMAYLSQESSGKWLLIFDNADDQDMWMKDSETASALKKFLPQSPQGRILFTTRNRTLAVRLASPHVITISELDEETGLKMLEKSLIHSDQSVDHSAAVILLNQLALLPLAITQAAAYINENGISVSTYVALLEKQESHVIELLSEDFEDDGRYEAIHNPIATTWWISFQQIRRLNILAADYLSFMACINPRDIPQSLLPQPASDNERIKAIGLLDAYSFISKQADGNLLSLHRLVHLATRNWLRKNGHFSSQVVKTAGHLDKKFPENDHTNRKQWREYLPHSLALIGEDEFQDKSERFIDLVWKVGSCLYKDGRYNEAEKLEVQVMETRKTVLGDKHPDTLISIANLAAIYWNQGRWSEAEKLEVQVMKIRETVLGDKHPITLISMANLAATYRNQGRWNDAEKLEVQVMETRKIVLGDKHPDTLTSISNLAVTYRNQGRWSEAEKLEVQVMEIRKILLGDKHPDTLTSISNLASIYRNQGRWSDAEKLEVQVMEIRKILLGDEHPNTLISMANLASTYRSQGRWNDAEKLDVQVIVTSKAVLGDEHPNTLISISNLASTYRNQGRWNDAEKLDVQVMETRKTVLGDEHPKTLISMANLASTYRNQGRWNDAEKLDVQVMVTSKAVLGDEHPDTLASMNNLAYTWQSQGKLHDALSLMKECSDLQKKVLGPNHPHSLSSSRALKNWMDEYNTLTDQIPLTGDKTPQPRQKVSAGSSAVVTTLLACEGHINLSYPQRRSAATLFINNHPLINAARTPSPAPEGQNLQDVD</sequence>
<evidence type="ECO:0000259" key="1">
    <source>
        <dbReference type="Pfam" id="PF00931"/>
    </source>
</evidence>
<dbReference type="PANTHER" id="PTHR46082:SF6">
    <property type="entry name" value="AAA+ ATPASE DOMAIN-CONTAINING PROTEIN-RELATED"/>
    <property type="match status" value="1"/>
</dbReference>
<dbReference type="InterPro" id="IPR027417">
    <property type="entry name" value="P-loop_NTPase"/>
</dbReference>
<feature type="domain" description="Nucleoside phosphorylase" evidence="2">
    <location>
        <begin position="10"/>
        <end position="134"/>
    </location>
</feature>
<dbReference type="STRING" id="1196081.A0A364L3E8"/>
<dbReference type="Gene3D" id="3.40.50.300">
    <property type="entry name" value="P-loop containing nucleotide triphosphate hydrolases"/>
    <property type="match status" value="1"/>
</dbReference>
<dbReference type="Pfam" id="PF01048">
    <property type="entry name" value="PNP_UDP_1"/>
    <property type="match status" value="1"/>
</dbReference>
<evidence type="ECO:0000259" key="2">
    <source>
        <dbReference type="Pfam" id="PF01048"/>
    </source>
</evidence>
<evidence type="ECO:0000313" key="3">
    <source>
        <dbReference type="EMBL" id="RAO70337.1"/>
    </source>
</evidence>
<keyword evidence="4" id="KW-1185">Reference proteome</keyword>
<comment type="caution">
    <text evidence="3">The sequence shown here is derived from an EMBL/GenBank/DDBJ whole genome shotgun (WGS) entry which is preliminary data.</text>
</comment>
<dbReference type="NCBIfam" id="NF040586">
    <property type="entry name" value="FxSxx_TPR"/>
    <property type="match status" value="1"/>
</dbReference>
<name>A0A364L3E8_TALAM</name>
<dbReference type="EMBL" id="MIKG01000012">
    <property type="protein sequence ID" value="RAO70337.1"/>
    <property type="molecule type" value="Genomic_DNA"/>
</dbReference>
<dbReference type="SUPFAM" id="SSF52540">
    <property type="entry name" value="P-loop containing nucleoside triphosphate hydrolases"/>
    <property type="match status" value="1"/>
</dbReference>